<evidence type="ECO:0000256" key="3">
    <source>
        <dbReference type="ARBA" id="ARBA00022729"/>
    </source>
</evidence>
<dbReference type="PANTHER" id="PTHR37423:SF2">
    <property type="entry name" value="MEMBRANE-BOUND LYTIC MUREIN TRANSGLYCOSYLASE C"/>
    <property type="match status" value="1"/>
</dbReference>
<dbReference type="InterPro" id="IPR000189">
    <property type="entry name" value="Transglyc_AS"/>
</dbReference>
<organism evidence="7 8">
    <name type="scientific">Reyranella aquatilis</name>
    <dbReference type="NCBI Taxonomy" id="2035356"/>
    <lineage>
        <taxon>Bacteria</taxon>
        <taxon>Pseudomonadati</taxon>
        <taxon>Pseudomonadota</taxon>
        <taxon>Alphaproteobacteria</taxon>
        <taxon>Hyphomicrobiales</taxon>
        <taxon>Reyranellaceae</taxon>
        <taxon>Reyranella</taxon>
    </lineage>
</organism>
<dbReference type="Pfam" id="PF01464">
    <property type="entry name" value="SLT"/>
    <property type="match status" value="1"/>
</dbReference>
<name>A0ABS8KQ73_9HYPH</name>
<dbReference type="PROSITE" id="PS00922">
    <property type="entry name" value="TRANSGLYCOSYLASE"/>
    <property type="match status" value="1"/>
</dbReference>
<evidence type="ECO:0000256" key="1">
    <source>
        <dbReference type="ARBA" id="ARBA00007734"/>
    </source>
</evidence>
<feature type="compositionally biased region" description="Polar residues" evidence="4">
    <location>
        <begin position="47"/>
        <end position="64"/>
    </location>
</feature>
<dbReference type="InterPro" id="IPR023346">
    <property type="entry name" value="Lysozyme-like_dom_sf"/>
</dbReference>
<feature type="domain" description="Transglycosylase SLT" evidence="6">
    <location>
        <begin position="542"/>
        <end position="642"/>
    </location>
</feature>
<dbReference type="EMBL" id="JAJISD010000001">
    <property type="protein sequence ID" value="MCC8428209.1"/>
    <property type="molecule type" value="Genomic_DNA"/>
</dbReference>
<dbReference type="InterPro" id="IPR008258">
    <property type="entry name" value="Transglycosylase_SLT_dom_1"/>
</dbReference>
<accession>A0ABS8KQ73</accession>
<evidence type="ECO:0000313" key="8">
    <source>
        <dbReference type="Proteomes" id="UP001198862"/>
    </source>
</evidence>
<evidence type="ECO:0000256" key="5">
    <source>
        <dbReference type="SAM" id="SignalP"/>
    </source>
</evidence>
<proteinExistence type="inferred from homology"/>
<comment type="caution">
    <text evidence="7">The sequence shown here is derived from an EMBL/GenBank/DDBJ whole genome shotgun (WGS) entry which is preliminary data.</text>
</comment>
<keyword evidence="8" id="KW-1185">Reference proteome</keyword>
<dbReference type="Proteomes" id="UP001198862">
    <property type="component" value="Unassembled WGS sequence"/>
</dbReference>
<evidence type="ECO:0000313" key="7">
    <source>
        <dbReference type="EMBL" id="MCC8428209.1"/>
    </source>
</evidence>
<feature type="chain" id="PRO_5045561191" evidence="5">
    <location>
        <begin position="23"/>
        <end position="696"/>
    </location>
</feature>
<feature type="signal peptide" evidence="5">
    <location>
        <begin position="1"/>
        <end position="22"/>
    </location>
</feature>
<reference evidence="7 8" key="1">
    <citation type="submission" date="2021-11" db="EMBL/GenBank/DDBJ databases">
        <authorList>
            <person name="Lee D.-H."/>
            <person name="Kim S.-B."/>
        </authorList>
    </citation>
    <scope>NUCLEOTIDE SEQUENCE [LARGE SCALE GENOMIC DNA]</scope>
    <source>
        <strain evidence="7 8">KCTC 52223</strain>
    </source>
</reference>
<dbReference type="CDD" id="cd13401">
    <property type="entry name" value="Slt70-like"/>
    <property type="match status" value="1"/>
</dbReference>
<feature type="region of interest" description="Disordered" evidence="4">
    <location>
        <begin position="26"/>
        <end position="70"/>
    </location>
</feature>
<keyword evidence="3 5" id="KW-0732">Signal</keyword>
<evidence type="ECO:0000259" key="6">
    <source>
        <dbReference type="Pfam" id="PF01464"/>
    </source>
</evidence>
<dbReference type="Gene3D" id="1.10.530.10">
    <property type="match status" value="1"/>
</dbReference>
<dbReference type="InterPro" id="IPR008939">
    <property type="entry name" value="Lytic_TGlycosylase_superhlx_U"/>
</dbReference>
<sequence length="696" mass="75665">MKNNKYPLILLALLAATGPALAQTSAPTTGVRRLPADGGKAVGAPPTATTVQESGPSPTATQPVGAQPPLTAKPLTAAEAAAFAAALKAIDESRWADARAAVASFRNTLLDRYVAWSILRAAPRTEASFADTWRFLREQPDWPEPEILRRQAEERIGPETPATEVVRYFTAFPPLTSTGHMRRLEAASTAAPGDVARFARDTWQNATLRGSDENDFLNRYAQHLTGPDQVARFDRIFREGRHQVARDLVPKLPPDYQPVANARLAMAAKAADAGALLKALSPARLAEPQLRLERVQWIRRTGTLDEAKAALAGQIPNQTDAWWNERNVVVRDLLAANRPADAYAVAINHGLTKGVGFAEAEFLAGWIALRQLKKPADALKHFSTLYDGVSTDLSKSRGAYWLARTYEAVKQTKDANDWYARAAGFGQTFYGQLAARKLSGASPKLPVDPVPTEAEKQALAGRELAIMARYLGQAGDYDRARPFLLRLARAITSPGEVALLSQLALDLKRPDVGLTVARRGAENGVVLFDAAFPIVDLGPTGSVERSLALALTKQESSFNAGAVSTSGALGLMQLLPGTARDVAGRLNVPFIQDKLTRDPTYNVQLGSQYLGEMLQRFGGSYEIAAAAYNAGPNRVARWLEAGNDPRTGKIDMVDWIEMIPFRETRNYVQRIMEGVTVYRERLNGQFRSVPPATGRS</sequence>
<gene>
    <name evidence="7" type="ORF">LJ725_04480</name>
</gene>
<comment type="similarity">
    <text evidence="2">Belongs to the virb1 family.</text>
</comment>
<dbReference type="SUPFAM" id="SSF53955">
    <property type="entry name" value="Lysozyme-like"/>
    <property type="match status" value="1"/>
</dbReference>
<evidence type="ECO:0000256" key="2">
    <source>
        <dbReference type="ARBA" id="ARBA00009387"/>
    </source>
</evidence>
<evidence type="ECO:0000256" key="4">
    <source>
        <dbReference type="SAM" id="MobiDB-lite"/>
    </source>
</evidence>
<comment type="similarity">
    <text evidence="1">Belongs to the transglycosylase Slt family.</text>
</comment>
<dbReference type="Gene3D" id="1.25.20.10">
    <property type="entry name" value="Bacterial muramidases"/>
    <property type="match status" value="1"/>
</dbReference>
<protein>
    <submittedName>
        <fullName evidence="7">Lytic transglycosylase domain-containing protein</fullName>
    </submittedName>
</protein>
<dbReference type="RefSeq" id="WP_230549405.1">
    <property type="nucleotide sequence ID" value="NZ_JAJISD010000001.1"/>
</dbReference>
<dbReference type="SUPFAM" id="SSF48435">
    <property type="entry name" value="Bacterial muramidases"/>
    <property type="match status" value="1"/>
</dbReference>
<dbReference type="PANTHER" id="PTHR37423">
    <property type="entry name" value="SOLUBLE LYTIC MUREIN TRANSGLYCOSYLASE-RELATED"/>
    <property type="match status" value="1"/>
</dbReference>